<gene>
    <name evidence="1" type="ORF">BJ322DRAFT_1219646</name>
</gene>
<organism evidence="1 2">
    <name type="scientific">Thelephora terrestris</name>
    <dbReference type="NCBI Taxonomy" id="56493"/>
    <lineage>
        <taxon>Eukaryota</taxon>
        <taxon>Fungi</taxon>
        <taxon>Dikarya</taxon>
        <taxon>Basidiomycota</taxon>
        <taxon>Agaricomycotina</taxon>
        <taxon>Agaricomycetes</taxon>
        <taxon>Thelephorales</taxon>
        <taxon>Thelephoraceae</taxon>
        <taxon>Thelephora</taxon>
    </lineage>
</organism>
<reference evidence="1" key="1">
    <citation type="journal article" date="2020" name="Nat. Commun.">
        <title>Large-scale genome sequencing of mycorrhizal fungi provides insights into the early evolution of symbiotic traits.</title>
        <authorList>
            <person name="Miyauchi S."/>
            <person name="Kiss E."/>
            <person name="Kuo A."/>
            <person name="Drula E."/>
            <person name="Kohler A."/>
            <person name="Sanchez-Garcia M."/>
            <person name="Morin E."/>
            <person name="Andreopoulos B."/>
            <person name="Barry K.W."/>
            <person name="Bonito G."/>
            <person name="Buee M."/>
            <person name="Carver A."/>
            <person name="Chen C."/>
            <person name="Cichocki N."/>
            <person name="Clum A."/>
            <person name="Culley D."/>
            <person name="Crous P.W."/>
            <person name="Fauchery L."/>
            <person name="Girlanda M."/>
            <person name="Hayes R.D."/>
            <person name="Keri Z."/>
            <person name="LaButti K."/>
            <person name="Lipzen A."/>
            <person name="Lombard V."/>
            <person name="Magnuson J."/>
            <person name="Maillard F."/>
            <person name="Murat C."/>
            <person name="Nolan M."/>
            <person name="Ohm R.A."/>
            <person name="Pangilinan J."/>
            <person name="Pereira M.F."/>
            <person name="Perotto S."/>
            <person name="Peter M."/>
            <person name="Pfister S."/>
            <person name="Riley R."/>
            <person name="Sitrit Y."/>
            <person name="Stielow J.B."/>
            <person name="Szollosi G."/>
            <person name="Zifcakova L."/>
            <person name="Stursova M."/>
            <person name="Spatafora J.W."/>
            <person name="Tedersoo L."/>
            <person name="Vaario L.M."/>
            <person name="Yamada A."/>
            <person name="Yan M."/>
            <person name="Wang P."/>
            <person name="Xu J."/>
            <person name="Bruns T."/>
            <person name="Baldrian P."/>
            <person name="Vilgalys R."/>
            <person name="Dunand C."/>
            <person name="Henrissat B."/>
            <person name="Grigoriev I.V."/>
            <person name="Hibbett D."/>
            <person name="Nagy L.G."/>
            <person name="Martin F.M."/>
        </authorList>
    </citation>
    <scope>NUCLEOTIDE SEQUENCE</scope>
    <source>
        <strain evidence="1">UH-Tt-Lm1</strain>
    </source>
</reference>
<keyword evidence="2" id="KW-1185">Reference proteome</keyword>
<protein>
    <submittedName>
        <fullName evidence="1">Uncharacterized protein</fullName>
    </submittedName>
</protein>
<dbReference type="AlphaFoldDB" id="A0A9P6HB69"/>
<name>A0A9P6HB69_9AGAM</name>
<evidence type="ECO:0000313" key="1">
    <source>
        <dbReference type="EMBL" id="KAF9783173.1"/>
    </source>
</evidence>
<reference evidence="1" key="2">
    <citation type="submission" date="2020-11" db="EMBL/GenBank/DDBJ databases">
        <authorList>
            <consortium name="DOE Joint Genome Institute"/>
            <person name="Kuo A."/>
            <person name="Miyauchi S."/>
            <person name="Kiss E."/>
            <person name="Drula E."/>
            <person name="Kohler A."/>
            <person name="Sanchez-Garcia M."/>
            <person name="Andreopoulos B."/>
            <person name="Barry K.W."/>
            <person name="Bonito G."/>
            <person name="Buee M."/>
            <person name="Carver A."/>
            <person name="Chen C."/>
            <person name="Cichocki N."/>
            <person name="Clum A."/>
            <person name="Culley D."/>
            <person name="Crous P.W."/>
            <person name="Fauchery L."/>
            <person name="Girlanda M."/>
            <person name="Hayes R."/>
            <person name="Keri Z."/>
            <person name="Labutti K."/>
            <person name="Lipzen A."/>
            <person name="Lombard V."/>
            <person name="Magnuson J."/>
            <person name="Maillard F."/>
            <person name="Morin E."/>
            <person name="Murat C."/>
            <person name="Nolan M."/>
            <person name="Ohm R."/>
            <person name="Pangilinan J."/>
            <person name="Pereira M."/>
            <person name="Perotto S."/>
            <person name="Peter M."/>
            <person name="Riley R."/>
            <person name="Sitrit Y."/>
            <person name="Stielow B."/>
            <person name="Szollosi G."/>
            <person name="Zifcakova L."/>
            <person name="Stursova M."/>
            <person name="Spatafora J.W."/>
            <person name="Tedersoo L."/>
            <person name="Vaario L.-M."/>
            <person name="Yamada A."/>
            <person name="Yan M."/>
            <person name="Wang P."/>
            <person name="Xu J."/>
            <person name="Bruns T."/>
            <person name="Baldrian P."/>
            <person name="Vilgalys R."/>
            <person name="Henrissat B."/>
            <person name="Grigoriev I.V."/>
            <person name="Hibbett D."/>
            <person name="Nagy L.G."/>
            <person name="Martin F.M."/>
        </authorList>
    </citation>
    <scope>NUCLEOTIDE SEQUENCE</scope>
    <source>
        <strain evidence="1">UH-Tt-Lm1</strain>
    </source>
</reference>
<sequence length="237" mass="25550">MAIFQGVRSSALGDGGSLESSLKFRGEEDAIRKGTIPIDGGTLTQWALSSNSTNCTRPSSPSDSLSNLAPPTLSACQCINNRVQFALFPVLVQTQSQGDSTSASDTLPEGDSTNASIYLRTPVETLSNLLSASPRSHSLLMLEQAAAHINRLTASESQFNFYAYSRLSIIPISITSITPLPCICRHNQSSSIRLTMDVCPSTPKSILGSQLLVRRRNFCASMRSSEMPLIRLRAARP</sequence>
<dbReference type="Proteomes" id="UP000736335">
    <property type="component" value="Unassembled WGS sequence"/>
</dbReference>
<accession>A0A9P6HB69</accession>
<dbReference type="EMBL" id="WIUZ02000010">
    <property type="protein sequence ID" value="KAF9783173.1"/>
    <property type="molecule type" value="Genomic_DNA"/>
</dbReference>
<comment type="caution">
    <text evidence="1">The sequence shown here is derived from an EMBL/GenBank/DDBJ whole genome shotgun (WGS) entry which is preliminary data.</text>
</comment>
<evidence type="ECO:0000313" key="2">
    <source>
        <dbReference type="Proteomes" id="UP000736335"/>
    </source>
</evidence>
<proteinExistence type="predicted"/>